<evidence type="ECO:0000259" key="6">
    <source>
        <dbReference type="Pfam" id="PF00078"/>
    </source>
</evidence>
<dbReference type="Gene3D" id="3.10.10.10">
    <property type="entry name" value="HIV Type 1 Reverse Transcriptase, subunit A, domain 1"/>
    <property type="match status" value="1"/>
</dbReference>
<comment type="caution">
    <text evidence="9">The sequence shown here is derived from an EMBL/GenBank/DDBJ whole genome shotgun (WGS) entry which is preliminary data.</text>
</comment>
<dbReference type="PANTHER" id="PTHR37984">
    <property type="entry name" value="PROTEIN CBG26694"/>
    <property type="match status" value="1"/>
</dbReference>
<dbReference type="AlphaFoldDB" id="A0AAV1UH60"/>
<evidence type="ECO:0000256" key="2">
    <source>
        <dbReference type="ARBA" id="ARBA00022695"/>
    </source>
</evidence>
<dbReference type="Gene3D" id="3.30.70.270">
    <property type="match status" value="2"/>
</dbReference>
<keyword evidence="2" id="KW-0548">Nucleotidyltransferase</keyword>
<name>A0AAV1UH60_9STRA</name>
<evidence type="ECO:0000259" key="8">
    <source>
        <dbReference type="Pfam" id="PF17921"/>
    </source>
</evidence>
<evidence type="ECO:0008006" key="11">
    <source>
        <dbReference type="Google" id="ProtNLM"/>
    </source>
</evidence>
<dbReference type="Proteomes" id="UP001162060">
    <property type="component" value="Unassembled WGS sequence"/>
</dbReference>
<dbReference type="PANTHER" id="PTHR37984:SF5">
    <property type="entry name" value="PROTEIN NYNRIN-LIKE"/>
    <property type="match status" value="1"/>
</dbReference>
<dbReference type="InterPro" id="IPR041577">
    <property type="entry name" value="RT_RNaseH_2"/>
</dbReference>
<evidence type="ECO:0000256" key="4">
    <source>
        <dbReference type="ARBA" id="ARBA00022759"/>
    </source>
</evidence>
<evidence type="ECO:0000256" key="5">
    <source>
        <dbReference type="ARBA" id="ARBA00023268"/>
    </source>
</evidence>
<feature type="domain" description="Reverse transcriptase" evidence="6">
    <location>
        <begin position="312"/>
        <end position="463"/>
    </location>
</feature>
<dbReference type="FunFam" id="3.30.70.270:FF:000020">
    <property type="entry name" value="Transposon Tf2-6 polyprotein-like Protein"/>
    <property type="match status" value="1"/>
</dbReference>
<dbReference type="InterPro" id="IPR050951">
    <property type="entry name" value="Retrovirus_Pol_polyprotein"/>
</dbReference>
<keyword evidence="4" id="KW-0378">Hydrolase</keyword>
<dbReference type="InterPro" id="IPR021109">
    <property type="entry name" value="Peptidase_aspartic_dom_sf"/>
</dbReference>
<dbReference type="CDD" id="cd09274">
    <property type="entry name" value="RNase_HI_RT_Ty3"/>
    <property type="match status" value="1"/>
</dbReference>
<dbReference type="FunFam" id="1.10.340.70:FF:000001">
    <property type="entry name" value="Retrovirus-related Pol polyprotein from transposon gypsy-like Protein"/>
    <property type="match status" value="1"/>
</dbReference>
<dbReference type="GO" id="GO:0016779">
    <property type="term" value="F:nucleotidyltransferase activity"/>
    <property type="evidence" value="ECO:0007669"/>
    <property type="project" value="UniProtKB-KW"/>
</dbReference>
<keyword evidence="1" id="KW-0808">Transferase</keyword>
<sequence>MIDSVQETKEEDESGIVFDQYTINAVEVHLADQQPTLLRKRGLIDGVQVTILLDCGALTNVIRPGLASRVISKHRGQLKRFDGSLTPPAELSTVEATVRMSDIEFAHMIFTESPLDADQDVIFGLPWFRTYAPQVDWISGKILHQQAHANSDGMNENGLAHPDQYNLSPVRSGPSRQLYVRRNEYAEIYMVKVSPVPTSDIIPVWVYDLILEYSNVFPETLPDGLPPKRAVQFEVEMKPDAIPSSRAPFRLSKTEQEALESFVTENLKKGWVEVSNSPWVSNVFGIPKKNHVTGQAPTRGEWLRSGNCSQPIRWVIDYRYVNSQTKIPKIPLPLIEELFDQMTGCTVYTVIDLAQGYHQMLVNEPSRQYTAFRTHKETYQWCVAPMGLAGMPGVWSRLMRVLFDKFDFVVVYLDDICVFSKSNADHIRHLREVFKVLRQEKLYAHRGKCSFGKDSVAFLGHTISKNGLSVDQRKTTAIEQMKAPSTRKELMSFLGLAGYYRRFICAFAQIALPLTKLVKKEVRWEWSHDQDKAFRDLKVALQQAPVLQLPNFAIKFTVTTDASGCCMGGVLSQIADGKDHPIAFYSKKFGVHEQAWPAHEQELLAIKTALSKWRHYLHGRSFDVFTDNTACRWMLHHPIVTPKLARMLTFFSQFDFTLHHVKGTSNVVADALSRPNGVTPLADSLLVSMPRIHNCGQQCVIHEKTLRRHGVHLAALCALSRLDQDLLLDVHDLREVDNVLHHVGVNQIQQVHVQDQVQHIEFVVSSVHLSPAMKKSFKVGYAHDQEFKSALNNVHEKYVLKNELLYLKTKHAVNRLCVPSDNRLITGILREHHDGNTAAHPGIRRTQLKVAQWYFWPNLEQDVRDYVSSCGTCVRWKTSTLKKNGKLMPIPIPEDCSEVVSMDFITGLPVSSGFDAIMTIVDKLSKDVVPGM</sequence>
<accession>A0AAV1UH60</accession>
<keyword evidence="4" id="KW-0255">Endonuclease</keyword>
<evidence type="ECO:0000313" key="9">
    <source>
        <dbReference type="EMBL" id="CAK7933003.1"/>
    </source>
</evidence>
<dbReference type="Pfam" id="PF17921">
    <property type="entry name" value="Integrase_H2C2"/>
    <property type="match status" value="1"/>
</dbReference>
<evidence type="ECO:0000259" key="7">
    <source>
        <dbReference type="Pfam" id="PF17919"/>
    </source>
</evidence>
<reference evidence="9" key="1">
    <citation type="submission" date="2024-01" db="EMBL/GenBank/DDBJ databases">
        <authorList>
            <person name="Webb A."/>
        </authorList>
    </citation>
    <scope>NUCLEOTIDE SEQUENCE</scope>
    <source>
        <strain evidence="9">Pm1</strain>
    </source>
</reference>
<dbReference type="InterPro" id="IPR041588">
    <property type="entry name" value="Integrase_H2C2"/>
</dbReference>
<gene>
    <name evidence="9" type="ORF">PM001_LOCUS18153</name>
</gene>
<keyword evidence="5" id="KW-0511">Multifunctional enzyme</keyword>
<organism evidence="9 10">
    <name type="scientific">Peronospora matthiolae</name>
    <dbReference type="NCBI Taxonomy" id="2874970"/>
    <lineage>
        <taxon>Eukaryota</taxon>
        <taxon>Sar</taxon>
        <taxon>Stramenopiles</taxon>
        <taxon>Oomycota</taxon>
        <taxon>Peronosporomycetes</taxon>
        <taxon>Peronosporales</taxon>
        <taxon>Peronosporaceae</taxon>
        <taxon>Peronospora</taxon>
    </lineage>
</organism>
<proteinExistence type="predicted"/>
<dbReference type="Pfam" id="PF00078">
    <property type="entry name" value="RVT_1"/>
    <property type="match status" value="1"/>
</dbReference>
<dbReference type="GO" id="GO:0004519">
    <property type="term" value="F:endonuclease activity"/>
    <property type="evidence" value="ECO:0007669"/>
    <property type="project" value="UniProtKB-KW"/>
</dbReference>
<keyword evidence="3" id="KW-0540">Nuclease</keyword>
<dbReference type="SUPFAM" id="SSF56672">
    <property type="entry name" value="DNA/RNA polymerases"/>
    <property type="match status" value="1"/>
</dbReference>
<protein>
    <recommendedName>
        <fullName evidence="11">Reverse transcriptase</fullName>
    </recommendedName>
</protein>
<dbReference type="InterPro" id="IPR043128">
    <property type="entry name" value="Rev_trsase/Diguanyl_cyclase"/>
</dbReference>
<evidence type="ECO:0000313" key="10">
    <source>
        <dbReference type="Proteomes" id="UP001162060"/>
    </source>
</evidence>
<dbReference type="CDD" id="cd01647">
    <property type="entry name" value="RT_LTR"/>
    <property type="match status" value="1"/>
</dbReference>
<dbReference type="InterPro" id="IPR000477">
    <property type="entry name" value="RT_dom"/>
</dbReference>
<feature type="domain" description="Reverse transcriptase/retrotransposon-derived protein RNase H-like" evidence="7">
    <location>
        <begin position="526"/>
        <end position="624"/>
    </location>
</feature>
<feature type="domain" description="Integrase zinc-binding" evidence="8">
    <location>
        <begin position="822"/>
        <end position="878"/>
    </location>
</feature>
<evidence type="ECO:0000256" key="1">
    <source>
        <dbReference type="ARBA" id="ARBA00022679"/>
    </source>
</evidence>
<dbReference type="CDD" id="cd00303">
    <property type="entry name" value="retropepsin_like"/>
    <property type="match status" value="1"/>
</dbReference>
<dbReference type="EMBL" id="CAKLBY020000193">
    <property type="protein sequence ID" value="CAK7933003.1"/>
    <property type="molecule type" value="Genomic_DNA"/>
</dbReference>
<dbReference type="Gene3D" id="2.40.70.10">
    <property type="entry name" value="Acid Proteases"/>
    <property type="match status" value="1"/>
</dbReference>
<evidence type="ECO:0000256" key="3">
    <source>
        <dbReference type="ARBA" id="ARBA00022722"/>
    </source>
</evidence>
<dbReference type="Pfam" id="PF17919">
    <property type="entry name" value="RT_RNaseH_2"/>
    <property type="match status" value="1"/>
</dbReference>
<dbReference type="InterPro" id="IPR043502">
    <property type="entry name" value="DNA/RNA_pol_sf"/>
</dbReference>
<dbReference type="Gene3D" id="1.10.340.70">
    <property type="match status" value="1"/>
</dbReference>